<sequence length="458" mass="49578">MVHAKRPVLVANVSGATGDGPLALYRVVREGPVDVVTADYLAKVNIAWLALEMKQDPTKGYEPSFLRQLDHDTAHTVAKRGIKIVHDGGALNPKGLAQKCVELLQSYGINQLKVAYVEGDDPILSANGYVGMSGIIAALEIGADIVISGRCCDASPVMDCIECGCYATGGNFSGFKSTSQNWNQGFLVAEIAADGTFDIAMQDGARGLVSKDTITAQLVYEIQGPFYLNPDVVADLRKVRVVPNGKNRVSVSGLTGSPPPPTLKLAICSQGGYQTEFYLFATGLDLVPRPFVSYELFRLPYADIKLRVTMGDQTKAVAIPRQSSPFTGQISHESSEEYVPSASGNTTRAPLGARVHARSGDKGSNANVGFWVVDDDEYQWLRAFLSIERMKQLLGDDYCERYALERFEIPGLNCVHFLVKGMLEGGVSSSYKLDDLAKSFGEFLHNSTVEDESVQTLG</sequence>
<evidence type="ECO:0000259" key="2">
    <source>
        <dbReference type="Pfam" id="PF07287"/>
    </source>
</evidence>
<evidence type="ECO:0000313" key="4">
    <source>
        <dbReference type="EMBL" id="EDU48652.1"/>
    </source>
</evidence>
<feature type="domain" description="Acyclic terpene utilisation N-terminal" evidence="2">
    <location>
        <begin position="123"/>
        <end position="158"/>
    </location>
</feature>
<feature type="region of interest" description="Disordered" evidence="1">
    <location>
        <begin position="325"/>
        <end position="346"/>
    </location>
</feature>
<dbReference type="OMA" id="EMNIAWR"/>
<dbReference type="eggNOG" id="ENOG502QS8D">
    <property type="taxonomic scope" value="Eukaryota"/>
</dbReference>
<proteinExistence type="predicted"/>
<reference evidence="5" key="1">
    <citation type="journal article" date="2013" name="G3 (Bethesda)">
        <title>Comparative genomics of a plant-pathogenic fungus, Pyrenophora tritici-repentis, reveals transduplication and the impact of repeat elements on pathogenicity and population divergence.</title>
        <authorList>
            <person name="Manning V.A."/>
            <person name="Pandelova I."/>
            <person name="Dhillon B."/>
            <person name="Wilhelm L.J."/>
            <person name="Goodwin S.B."/>
            <person name="Berlin A.M."/>
            <person name="Figueroa M."/>
            <person name="Freitag M."/>
            <person name="Hane J.K."/>
            <person name="Henrissat B."/>
            <person name="Holman W.H."/>
            <person name="Kodira C.D."/>
            <person name="Martin J."/>
            <person name="Oliver R.P."/>
            <person name="Robbertse B."/>
            <person name="Schackwitz W."/>
            <person name="Schwartz D.C."/>
            <person name="Spatafora J.W."/>
            <person name="Turgeon B.G."/>
            <person name="Yandava C."/>
            <person name="Young S."/>
            <person name="Zhou S."/>
            <person name="Zeng Q."/>
            <person name="Grigoriev I.V."/>
            <person name="Ma L.-J."/>
            <person name="Ciuffetti L.M."/>
        </authorList>
    </citation>
    <scope>NUCLEOTIDE SEQUENCE [LARGE SCALE GENOMIC DNA]</scope>
    <source>
        <strain evidence="5">Pt-1C-BFP</strain>
    </source>
</reference>
<evidence type="ECO:0000256" key="1">
    <source>
        <dbReference type="SAM" id="MobiDB-lite"/>
    </source>
</evidence>
<dbReference type="Proteomes" id="UP000001471">
    <property type="component" value="Unassembled WGS sequence"/>
</dbReference>
<protein>
    <recommendedName>
        <fullName evidence="6">DUF1446-domain-containing protein</fullName>
    </recommendedName>
</protein>
<gene>
    <name evidence="4" type="ORF">PTRG_05732</name>
</gene>
<name>B2W7E4_PYRTR</name>
<dbReference type="Pfam" id="PF07287">
    <property type="entry name" value="AtuA"/>
    <property type="match status" value="3"/>
</dbReference>
<feature type="domain" description="Acyclic terpene utilisation N-terminal" evidence="2">
    <location>
        <begin position="8"/>
        <end position="121"/>
    </location>
</feature>
<feature type="domain" description="Acyclic terpene utilisation N-terminal" evidence="2">
    <location>
        <begin position="160"/>
        <end position="288"/>
    </location>
</feature>
<dbReference type="EMBL" id="DS231619">
    <property type="protein sequence ID" value="EDU48652.1"/>
    <property type="molecule type" value="Genomic_DNA"/>
</dbReference>
<dbReference type="InterPro" id="IPR056362">
    <property type="entry name" value="AtuA-like_ferredoxin_dom"/>
</dbReference>
<dbReference type="PANTHER" id="PTHR47585:SF1">
    <property type="entry name" value="DUF1446 DOMAIN-CONTAINING PROTEIN"/>
    <property type="match status" value="1"/>
</dbReference>
<dbReference type="InParanoid" id="B2W7E4"/>
<dbReference type="Pfam" id="PF23544">
    <property type="entry name" value="AtuA_ferredoxin"/>
    <property type="match status" value="1"/>
</dbReference>
<dbReference type="PANTHER" id="PTHR47585">
    <property type="match status" value="1"/>
</dbReference>
<evidence type="ECO:0000259" key="3">
    <source>
        <dbReference type="Pfam" id="PF23544"/>
    </source>
</evidence>
<organism evidence="4 5">
    <name type="scientific">Pyrenophora tritici-repentis (strain Pt-1C-BFP)</name>
    <name type="common">Wheat tan spot fungus</name>
    <name type="synonym">Drechslera tritici-repentis</name>
    <dbReference type="NCBI Taxonomy" id="426418"/>
    <lineage>
        <taxon>Eukaryota</taxon>
        <taxon>Fungi</taxon>
        <taxon>Dikarya</taxon>
        <taxon>Ascomycota</taxon>
        <taxon>Pezizomycotina</taxon>
        <taxon>Dothideomycetes</taxon>
        <taxon>Pleosporomycetidae</taxon>
        <taxon>Pleosporales</taxon>
        <taxon>Pleosporineae</taxon>
        <taxon>Pleosporaceae</taxon>
        <taxon>Pyrenophora</taxon>
    </lineage>
</organism>
<dbReference type="AlphaFoldDB" id="B2W7E4"/>
<dbReference type="InterPro" id="IPR010839">
    <property type="entry name" value="AtuA_N"/>
</dbReference>
<dbReference type="HOGENOM" id="CLU_012617_0_0_1"/>
<evidence type="ECO:0000313" key="5">
    <source>
        <dbReference type="Proteomes" id="UP000001471"/>
    </source>
</evidence>
<accession>B2W7E4</accession>
<feature type="domain" description="AtuA-like ferredoxin-fold" evidence="3">
    <location>
        <begin position="351"/>
        <end position="449"/>
    </location>
</feature>
<evidence type="ECO:0008006" key="6">
    <source>
        <dbReference type="Google" id="ProtNLM"/>
    </source>
</evidence>